<dbReference type="EMBL" id="JBAMIC010000022">
    <property type="protein sequence ID" value="KAK7091685.1"/>
    <property type="molecule type" value="Genomic_DNA"/>
</dbReference>
<proteinExistence type="predicted"/>
<dbReference type="Proteomes" id="UP001374579">
    <property type="component" value="Unassembled WGS sequence"/>
</dbReference>
<keyword evidence="3" id="KW-1185">Reference proteome</keyword>
<evidence type="ECO:0000313" key="2">
    <source>
        <dbReference type="EMBL" id="KAK7091685.1"/>
    </source>
</evidence>
<dbReference type="Pfam" id="PF01161">
    <property type="entry name" value="PBP"/>
    <property type="match status" value="1"/>
</dbReference>
<evidence type="ECO:0000256" key="1">
    <source>
        <dbReference type="SAM" id="SignalP"/>
    </source>
</evidence>
<dbReference type="SUPFAM" id="SSF49777">
    <property type="entry name" value="PEBP-like"/>
    <property type="match status" value="2"/>
</dbReference>
<name>A0AAN9G2K8_9CAEN</name>
<dbReference type="InterPro" id="IPR008914">
    <property type="entry name" value="PEBP"/>
</dbReference>
<sequence length="562" mass="64045">METRMDLIVLMLMLGVVAARIDSYRTYDEGSDPMSPCAEHARTKDLEACLQAIRKRAEDPSIFWFGNAYSSTCKGQDEYIADCYNPRRDEKDSLVSRLLSQAELDPDSLDRYLEVTYMTRPGTYEACENRYSYNYSRSVTLDPMSMTVMSPFEVREEPRIWWRADDKTTLYTLVFYDVGYLSIKAMYINIPGNNFTKGEAVVKYEGPLNPTRNNNPYVFLLFRQAGAVTLDNKWKDTLSKRNWDTELQDFVQAHALEGPLALSWVLVVGDAYSAEVRRVQGFMNTCAHFVADAFRNEKLEFIPNRTYFGDPLQLNVYINVTFEATPTVVNSCCRIYSYPARTFNINPLGNTRVLPAHVRTDVIKYVTLHMATAFPDTQRDFEDKTLTLLMADPDVPLQAFGNERLPFLHWLVTNIRGGDVAAGDVVQSYMGPAPPDPKPHRYYMLLFRQDEDLDPHKLDYSAANCSWNFRGRCRYDVQTLVSENQLTLIGAAWMRVQFDDFVRQIYVGAGLNPRCVACHGVPGYADPCPSRLDDSSASIPSPGLCCLFSMLLWVLLKAVMCM</sequence>
<comment type="caution">
    <text evidence="2">The sequence shown here is derived from an EMBL/GenBank/DDBJ whole genome shotgun (WGS) entry which is preliminary data.</text>
</comment>
<reference evidence="2 3" key="1">
    <citation type="submission" date="2024-02" db="EMBL/GenBank/DDBJ databases">
        <title>Chromosome-scale genome assembly of the rough periwinkle Littorina saxatilis.</title>
        <authorList>
            <person name="De Jode A."/>
            <person name="Faria R."/>
            <person name="Formenti G."/>
            <person name="Sims Y."/>
            <person name="Smith T.P."/>
            <person name="Tracey A."/>
            <person name="Wood J.M.D."/>
            <person name="Zagrodzka Z.B."/>
            <person name="Johannesson K."/>
            <person name="Butlin R.K."/>
            <person name="Leder E.H."/>
        </authorList>
    </citation>
    <scope>NUCLEOTIDE SEQUENCE [LARGE SCALE GENOMIC DNA]</scope>
    <source>
        <strain evidence="2">Snail1</strain>
        <tissue evidence="2">Muscle</tissue>
    </source>
</reference>
<feature type="signal peptide" evidence="1">
    <location>
        <begin position="1"/>
        <end position="19"/>
    </location>
</feature>
<dbReference type="PANTHER" id="PTHR11362:SF82">
    <property type="entry name" value="PHOSPHATIDYLETHANOLAMINE-BINDING PROTEIN 4"/>
    <property type="match status" value="1"/>
</dbReference>
<dbReference type="InterPro" id="IPR036610">
    <property type="entry name" value="PEBP-like_sf"/>
</dbReference>
<protein>
    <submittedName>
        <fullName evidence="2">Uncharacterized protein</fullName>
    </submittedName>
</protein>
<organism evidence="2 3">
    <name type="scientific">Littorina saxatilis</name>
    <dbReference type="NCBI Taxonomy" id="31220"/>
    <lineage>
        <taxon>Eukaryota</taxon>
        <taxon>Metazoa</taxon>
        <taxon>Spiralia</taxon>
        <taxon>Lophotrochozoa</taxon>
        <taxon>Mollusca</taxon>
        <taxon>Gastropoda</taxon>
        <taxon>Caenogastropoda</taxon>
        <taxon>Littorinimorpha</taxon>
        <taxon>Littorinoidea</taxon>
        <taxon>Littorinidae</taxon>
        <taxon>Littorina</taxon>
    </lineage>
</organism>
<feature type="chain" id="PRO_5043022640" evidence="1">
    <location>
        <begin position="20"/>
        <end position="562"/>
    </location>
</feature>
<dbReference type="InterPro" id="IPR035810">
    <property type="entry name" value="PEBP_euk"/>
</dbReference>
<dbReference type="PANTHER" id="PTHR11362">
    <property type="entry name" value="PHOSPHATIDYLETHANOLAMINE-BINDING PROTEIN"/>
    <property type="match status" value="1"/>
</dbReference>
<gene>
    <name evidence="2" type="ORF">V1264_009339</name>
</gene>
<dbReference type="CDD" id="cd00866">
    <property type="entry name" value="PEBP_euk"/>
    <property type="match status" value="1"/>
</dbReference>
<evidence type="ECO:0000313" key="3">
    <source>
        <dbReference type="Proteomes" id="UP001374579"/>
    </source>
</evidence>
<keyword evidence="1" id="KW-0732">Signal</keyword>
<dbReference type="AlphaFoldDB" id="A0AAN9G2K8"/>
<accession>A0AAN9G2K8</accession>
<dbReference type="Gene3D" id="3.90.280.10">
    <property type="entry name" value="PEBP-like"/>
    <property type="match status" value="2"/>
</dbReference>